<keyword evidence="1" id="KW-0812">Transmembrane</keyword>
<evidence type="ECO:0000256" key="1">
    <source>
        <dbReference type="SAM" id="Phobius"/>
    </source>
</evidence>
<comment type="caution">
    <text evidence="2">The sequence shown here is derived from an EMBL/GenBank/DDBJ whole genome shotgun (WGS) entry which is preliminary data.</text>
</comment>
<evidence type="ECO:0000313" key="2">
    <source>
        <dbReference type="EMBL" id="GEM41281.1"/>
    </source>
</evidence>
<feature type="transmembrane region" description="Helical" evidence="1">
    <location>
        <begin position="322"/>
        <end position="340"/>
    </location>
</feature>
<gene>
    <name evidence="2" type="ORF">NN4_58000</name>
</gene>
<proteinExistence type="predicted"/>
<keyword evidence="3" id="KW-1185">Reference proteome</keyword>
<dbReference type="NCBIfam" id="NF038012">
    <property type="entry name" value="DMT_1"/>
    <property type="match status" value="1"/>
</dbReference>
<keyword evidence="1" id="KW-0472">Membrane</keyword>
<dbReference type="PANTHER" id="PTHR40761:SF1">
    <property type="entry name" value="CONSERVED INTEGRAL MEMBRANE ALANINE VALINE AND LEUCINE RICH PROTEIN-RELATED"/>
    <property type="match status" value="1"/>
</dbReference>
<reference evidence="2 3" key="1">
    <citation type="submission" date="2019-07" db="EMBL/GenBank/DDBJ databases">
        <title>Whole genome shotgun sequence of Nocardia ninae NBRC 108245.</title>
        <authorList>
            <person name="Hosoyama A."/>
            <person name="Uohara A."/>
            <person name="Ohji S."/>
            <person name="Ichikawa N."/>
        </authorList>
    </citation>
    <scope>NUCLEOTIDE SEQUENCE [LARGE SCALE GENOMIC DNA]</scope>
    <source>
        <strain evidence="2 3">NBRC 108245</strain>
    </source>
</reference>
<feature type="transmembrane region" description="Helical" evidence="1">
    <location>
        <begin position="70"/>
        <end position="92"/>
    </location>
</feature>
<name>A0A511MLF4_9NOCA</name>
<accession>A0A511MLF4</accession>
<keyword evidence="1" id="KW-1133">Transmembrane helix</keyword>
<protein>
    <submittedName>
        <fullName evidence="2">Uncharacterized protein</fullName>
    </submittedName>
</protein>
<feature type="transmembrane region" description="Helical" evidence="1">
    <location>
        <begin position="237"/>
        <end position="260"/>
    </location>
</feature>
<dbReference type="AlphaFoldDB" id="A0A511MLF4"/>
<feature type="transmembrane region" description="Helical" evidence="1">
    <location>
        <begin position="207"/>
        <end position="225"/>
    </location>
</feature>
<dbReference type="EMBL" id="BJXA01000048">
    <property type="protein sequence ID" value="GEM41281.1"/>
    <property type="molecule type" value="Genomic_DNA"/>
</dbReference>
<feature type="transmembrane region" description="Helical" evidence="1">
    <location>
        <begin position="148"/>
        <end position="167"/>
    </location>
</feature>
<dbReference type="Proteomes" id="UP000321424">
    <property type="component" value="Unassembled WGS sequence"/>
</dbReference>
<evidence type="ECO:0000313" key="3">
    <source>
        <dbReference type="Proteomes" id="UP000321424"/>
    </source>
</evidence>
<feature type="transmembrane region" description="Helical" evidence="1">
    <location>
        <begin position="179"/>
        <end position="201"/>
    </location>
</feature>
<feature type="transmembrane region" description="Helical" evidence="1">
    <location>
        <begin position="294"/>
        <end position="316"/>
    </location>
</feature>
<feature type="transmembrane region" description="Helical" evidence="1">
    <location>
        <begin position="125"/>
        <end position="142"/>
    </location>
</feature>
<sequence>MPGYLGWPAGVSAAGKHDVGVLAGVGTPLAPAPEVLPIRRAGAMPCSLRAASMGHMSEAVGVQDSGPVDVVAVGTISLALFAALLFAVSAALQQGAARQAATEAGQGRFLVIVGIARRLVTDRRWLAGQGANVAGFVVHAVALRVGAIAVVQALLVVQLLFALPFAAARRRRALLGRDWAGTAFVCAGLILLVGQSAPGHAEVRPELLPGVGVGVFLGIVVLVAVSRLTKSTQLRSALVAVAAGCCFSTTAVLVVIATTVLPDPSWPLLGIPVSTVLGGLLTQEAYARGSLPTALTAMTITDPVLSYAAGLTLFAVTVHPRPVLLILAAVLVIAGIALLANSPTLHDELDPSPSDQPVCERVS</sequence>
<dbReference type="PANTHER" id="PTHR40761">
    <property type="entry name" value="CONSERVED INTEGRAL MEMBRANE ALANINE VALINE AND LEUCINE RICH PROTEIN-RELATED"/>
    <property type="match status" value="1"/>
</dbReference>
<organism evidence="2 3">
    <name type="scientific">Nocardia ninae NBRC 108245</name>
    <dbReference type="NCBI Taxonomy" id="1210091"/>
    <lineage>
        <taxon>Bacteria</taxon>
        <taxon>Bacillati</taxon>
        <taxon>Actinomycetota</taxon>
        <taxon>Actinomycetes</taxon>
        <taxon>Mycobacteriales</taxon>
        <taxon>Nocardiaceae</taxon>
        <taxon>Nocardia</taxon>
    </lineage>
</organism>